<comment type="subcellular location">
    <subcellularLocation>
        <location evidence="7">Cell outer membrane</location>
        <topology evidence="7">Lipid-anchor</topology>
    </subcellularLocation>
    <subcellularLocation>
        <location evidence="7">Bacterial flagellum basal body</location>
    </subcellularLocation>
</comment>
<dbReference type="PANTHER" id="PTHR34933:SF1">
    <property type="entry name" value="FLAGELLAR L-RING PROTEIN"/>
    <property type="match status" value="1"/>
</dbReference>
<protein>
    <recommendedName>
        <fullName evidence="7">Flagellar L-ring protein</fullName>
    </recommendedName>
    <alternativeName>
        <fullName evidence="7">Basal body L-ring protein</fullName>
    </alternativeName>
</protein>
<dbReference type="GO" id="GO:0009279">
    <property type="term" value="C:cell outer membrane"/>
    <property type="evidence" value="ECO:0007669"/>
    <property type="project" value="UniProtKB-SubCell"/>
</dbReference>
<reference evidence="9" key="1">
    <citation type="submission" date="2023-01" db="EMBL/GenBank/DDBJ databases">
        <title>The genome sequence of Kordiimonadaceae bacterium 6D33.</title>
        <authorList>
            <person name="Liu Y."/>
        </authorList>
    </citation>
    <scope>NUCLEOTIDE SEQUENCE</scope>
    <source>
        <strain evidence="9">6D33</strain>
    </source>
</reference>
<dbReference type="GO" id="GO:0071973">
    <property type="term" value="P:bacterial-type flagellum-dependent cell motility"/>
    <property type="evidence" value="ECO:0007669"/>
    <property type="project" value="InterPro"/>
</dbReference>
<dbReference type="NCBIfam" id="NF001305">
    <property type="entry name" value="PRK00249.1-5"/>
    <property type="match status" value="1"/>
</dbReference>
<keyword evidence="10" id="KW-1185">Reference proteome</keyword>
<gene>
    <name evidence="7 9" type="primary">flgH</name>
    <name evidence="9" type="ORF">PH603_10855</name>
</gene>
<evidence type="ECO:0000256" key="1">
    <source>
        <dbReference type="ARBA" id="ARBA00002591"/>
    </source>
</evidence>
<keyword evidence="4 7" id="KW-0472">Membrane</keyword>
<evidence type="ECO:0000256" key="3">
    <source>
        <dbReference type="ARBA" id="ARBA00022729"/>
    </source>
</evidence>
<keyword evidence="7" id="KW-0449">Lipoprotein</keyword>
<proteinExistence type="inferred from homology"/>
<comment type="similarity">
    <text evidence="2 7">Belongs to the FlgH family.</text>
</comment>
<evidence type="ECO:0000256" key="7">
    <source>
        <dbReference type="HAMAP-Rule" id="MF_00415"/>
    </source>
</evidence>
<dbReference type="PROSITE" id="PS51257">
    <property type="entry name" value="PROKAR_LIPOPROTEIN"/>
    <property type="match status" value="1"/>
</dbReference>
<dbReference type="GO" id="GO:0003774">
    <property type="term" value="F:cytoskeletal motor activity"/>
    <property type="evidence" value="ECO:0007669"/>
    <property type="project" value="InterPro"/>
</dbReference>
<feature type="signal peptide" evidence="8">
    <location>
        <begin position="1"/>
        <end position="23"/>
    </location>
</feature>
<dbReference type="GO" id="GO:0009427">
    <property type="term" value="C:bacterial-type flagellum basal body, distal rod, L ring"/>
    <property type="evidence" value="ECO:0007669"/>
    <property type="project" value="InterPro"/>
</dbReference>
<evidence type="ECO:0000256" key="6">
    <source>
        <dbReference type="ARBA" id="ARBA00023237"/>
    </source>
</evidence>
<sequence length="256" mass="27220">MKSYPLKKSASLLMALALGACGAMDRMSEIGKEPAMTPISNVAAPAQQRSISLPMPSQEPQVYQANSLWRTGARAFFKDQRAAQVGDILTVEINIEDQAKIGNSTARSRTTAEGAGLPNMFGLETLIGRGIGQVSGTAGAATDTSNLVTADSSSSYAGTGTVDRSESISLTVAAIVTEVLPNGNLVIQGRQEVRVNFEKRELLLAGIVRPEDISSGNTIQHTQIAEARISYGGKGQITDVQQPRYGTQLYDIIFPF</sequence>
<name>A0AAF0BG03_9PROT</name>
<dbReference type="RefSeq" id="WP_289502550.1">
    <property type="nucleotide sequence ID" value="NZ_CP116805.1"/>
</dbReference>
<dbReference type="Pfam" id="PF02107">
    <property type="entry name" value="FlgH"/>
    <property type="match status" value="1"/>
</dbReference>
<dbReference type="KEGG" id="gso:PH603_10855"/>
<evidence type="ECO:0000313" key="10">
    <source>
        <dbReference type="Proteomes" id="UP001217500"/>
    </source>
</evidence>
<keyword evidence="6 7" id="KW-0998">Cell outer membrane</keyword>
<evidence type="ECO:0000256" key="2">
    <source>
        <dbReference type="ARBA" id="ARBA00006929"/>
    </source>
</evidence>
<keyword evidence="3 7" id="KW-0732">Signal</keyword>
<dbReference type="PANTHER" id="PTHR34933">
    <property type="entry name" value="FLAGELLAR L-RING PROTEIN"/>
    <property type="match status" value="1"/>
</dbReference>
<feature type="chain" id="PRO_5041966824" description="Flagellar L-ring protein" evidence="8">
    <location>
        <begin position="24"/>
        <end position="256"/>
    </location>
</feature>
<accession>A0AAF0BG03</accession>
<keyword evidence="9" id="KW-0969">Cilium</keyword>
<organism evidence="9 10">
    <name type="scientific">Gimibacter soli</name>
    <dbReference type="NCBI Taxonomy" id="3024400"/>
    <lineage>
        <taxon>Bacteria</taxon>
        <taxon>Pseudomonadati</taxon>
        <taxon>Pseudomonadota</taxon>
        <taxon>Alphaproteobacteria</taxon>
        <taxon>Kordiimonadales</taxon>
        <taxon>Temperatibacteraceae</taxon>
        <taxon>Gimibacter</taxon>
    </lineage>
</organism>
<comment type="function">
    <text evidence="1 7">Assembles around the rod to form the L-ring and probably protects the motor/basal body from shearing forces during rotation.</text>
</comment>
<dbReference type="HAMAP" id="MF_00415">
    <property type="entry name" value="FlgH"/>
    <property type="match status" value="1"/>
</dbReference>
<dbReference type="Proteomes" id="UP001217500">
    <property type="component" value="Chromosome"/>
</dbReference>
<dbReference type="InterPro" id="IPR000527">
    <property type="entry name" value="Flag_Lring"/>
</dbReference>
<evidence type="ECO:0000256" key="4">
    <source>
        <dbReference type="ARBA" id="ARBA00023136"/>
    </source>
</evidence>
<evidence type="ECO:0000256" key="8">
    <source>
        <dbReference type="SAM" id="SignalP"/>
    </source>
</evidence>
<dbReference type="PRINTS" id="PR01008">
    <property type="entry name" value="FLGLRINGFLGH"/>
</dbReference>
<keyword evidence="5 7" id="KW-0975">Bacterial flagellum</keyword>
<keyword evidence="9" id="KW-0966">Cell projection</keyword>
<comment type="subunit">
    <text evidence="7">The basal body constitutes a major portion of the flagellar organelle and consists of four rings (L,P,S, and M) mounted on a central rod.</text>
</comment>
<evidence type="ECO:0000313" key="9">
    <source>
        <dbReference type="EMBL" id="WCL53038.1"/>
    </source>
</evidence>
<dbReference type="EMBL" id="CP116805">
    <property type="protein sequence ID" value="WCL53038.1"/>
    <property type="molecule type" value="Genomic_DNA"/>
</dbReference>
<evidence type="ECO:0000256" key="5">
    <source>
        <dbReference type="ARBA" id="ARBA00023143"/>
    </source>
</evidence>
<dbReference type="AlphaFoldDB" id="A0AAF0BG03"/>
<keyword evidence="9" id="KW-0282">Flagellum</keyword>